<dbReference type="EMBL" id="AM920427">
    <property type="protein sequence ID" value="CAP79850.1"/>
    <property type="molecule type" value="Genomic_DNA"/>
</dbReference>
<evidence type="ECO:0000256" key="4">
    <source>
        <dbReference type="ARBA" id="ARBA00022824"/>
    </source>
</evidence>
<comment type="domain">
    <text evidence="11 12">The DHHC domain is required for palmitoyltransferase activity.</text>
</comment>
<dbReference type="AlphaFoldDB" id="B6GZN0"/>
<keyword evidence="6 11" id="KW-0472">Membrane</keyword>
<feature type="compositionally biased region" description="Acidic residues" evidence="13">
    <location>
        <begin position="368"/>
        <end position="380"/>
    </location>
</feature>
<dbReference type="PROSITE" id="PS50216">
    <property type="entry name" value="DHHC"/>
    <property type="match status" value="1"/>
</dbReference>
<dbReference type="Pfam" id="PF01529">
    <property type="entry name" value="DHHC"/>
    <property type="match status" value="1"/>
</dbReference>
<evidence type="ECO:0000256" key="10">
    <source>
        <dbReference type="ARBA" id="ARBA00048048"/>
    </source>
</evidence>
<dbReference type="EC" id="2.3.1.225" evidence="11"/>
<dbReference type="InterPro" id="IPR039859">
    <property type="entry name" value="PFA4/ZDH16/20/ERF2-like"/>
</dbReference>
<gene>
    <name evidence="11" type="primary">PFA4</name>
    <name evidence="15" type="ORF">Pc12g02230</name>
    <name evidence="15" type="ORF">PCH_Pc12g02230</name>
</gene>
<dbReference type="VEuPathDB" id="FungiDB:PCH_Pc12g02230"/>
<keyword evidence="5 11" id="KW-1133">Transmembrane helix</keyword>
<evidence type="ECO:0000256" key="13">
    <source>
        <dbReference type="SAM" id="MobiDB-lite"/>
    </source>
</evidence>
<keyword evidence="9 11" id="KW-0012">Acyltransferase</keyword>
<sequence length="396" mass="45877">MLGEDFSISITQLAIPAVSALIAFLAYTSQYFFLHFESVPLTRDEICKINIFALCIWICYYRTCFVDPGRLPKAEERPKPKEQEGDGLGGRQRWCLRCEAYKPPRAHHCKTCKRCIPKMDHHCPWTSNCVSHFTLPHFMRFLFYATVGMFYLETLLWQRASFVWKNSHLPSYLGPTLGQLIHLFILLVVNTLTAFALFVLLLRSLWAIASNTTTIETWEIERHATLVRRARVLGGYLESPGGIRVRIKKQEYPYDIGIWANIKQSMGGSANFISWFWPLAATPDRRSGWEFETNDFEDPGVSWPPPDPDRIPMPASLQRRKPFHDRYKKGDYAQRDSEDSETDSEGYSDEGEESWRNAEGERLRDFGVDEEAEFYDEEDIPLGVLIERRKQHNSAN</sequence>
<protein>
    <recommendedName>
        <fullName evidence="11">Palmitoyltransferase PFA4</fullName>
        <ecNumber evidence="11">2.3.1.225</ecNumber>
    </recommendedName>
    <alternativeName>
        <fullName evidence="11">Protein S-acyltransferase</fullName>
        <shortName evidence="11">PAT</shortName>
    </alternativeName>
    <alternativeName>
        <fullName evidence="11">Protein fatty acyltransferase 4</fullName>
    </alternativeName>
</protein>
<evidence type="ECO:0000313" key="15">
    <source>
        <dbReference type="EMBL" id="CAP79850.1"/>
    </source>
</evidence>
<keyword evidence="8 11" id="KW-0449">Lipoprotein</keyword>
<dbReference type="InterPro" id="IPR001594">
    <property type="entry name" value="Palmitoyltrfase_DHHC"/>
</dbReference>
<dbReference type="Proteomes" id="UP000000724">
    <property type="component" value="Contig Pc00c12"/>
</dbReference>
<feature type="transmembrane region" description="Helical" evidence="11 12">
    <location>
        <begin position="6"/>
        <end position="27"/>
    </location>
</feature>
<feature type="domain" description="Palmitoyltransferase DHHC" evidence="14">
    <location>
        <begin position="91"/>
        <end position="219"/>
    </location>
</feature>
<keyword evidence="2 11" id="KW-0808">Transferase</keyword>
<evidence type="ECO:0000313" key="16">
    <source>
        <dbReference type="Proteomes" id="UP000000724"/>
    </source>
</evidence>
<dbReference type="eggNOG" id="KOG1314">
    <property type="taxonomic scope" value="Eukaryota"/>
</dbReference>
<feature type="compositionally biased region" description="Basic and acidic residues" evidence="13">
    <location>
        <begin position="324"/>
        <end position="337"/>
    </location>
</feature>
<evidence type="ECO:0000256" key="8">
    <source>
        <dbReference type="ARBA" id="ARBA00023288"/>
    </source>
</evidence>
<dbReference type="STRING" id="500485.B6GZN0"/>
<keyword evidence="7 11" id="KW-0564">Palmitate</keyword>
<evidence type="ECO:0000256" key="11">
    <source>
        <dbReference type="HAMAP-Rule" id="MF_03199"/>
    </source>
</evidence>
<organism evidence="15 16">
    <name type="scientific">Penicillium rubens (strain ATCC 28089 / DSM 1075 / NRRL 1951 / Wisconsin 54-1255)</name>
    <name type="common">Penicillium chrysogenum</name>
    <dbReference type="NCBI Taxonomy" id="500485"/>
    <lineage>
        <taxon>Eukaryota</taxon>
        <taxon>Fungi</taxon>
        <taxon>Dikarya</taxon>
        <taxon>Ascomycota</taxon>
        <taxon>Pezizomycotina</taxon>
        <taxon>Eurotiomycetes</taxon>
        <taxon>Eurotiomycetidae</taxon>
        <taxon>Eurotiales</taxon>
        <taxon>Aspergillaceae</taxon>
        <taxon>Penicillium</taxon>
        <taxon>Penicillium chrysogenum species complex</taxon>
    </lineage>
</organism>
<dbReference type="InterPro" id="IPR033682">
    <property type="entry name" value="PFA4"/>
</dbReference>
<evidence type="ECO:0000256" key="3">
    <source>
        <dbReference type="ARBA" id="ARBA00022692"/>
    </source>
</evidence>
<comment type="catalytic activity">
    <reaction evidence="10 11 12">
        <text>L-cysteinyl-[protein] + hexadecanoyl-CoA = S-hexadecanoyl-L-cysteinyl-[protein] + CoA</text>
        <dbReference type="Rhea" id="RHEA:36683"/>
        <dbReference type="Rhea" id="RHEA-COMP:10131"/>
        <dbReference type="Rhea" id="RHEA-COMP:11032"/>
        <dbReference type="ChEBI" id="CHEBI:29950"/>
        <dbReference type="ChEBI" id="CHEBI:57287"/>
        <dbReference type="ChEBI" id="CHEBI:57379"/>
        <dbReference type="ChEBI" id="CHEBI:74151"/>
        <dbReference type="EC" id="2.3.1.225"/>
    </reaction>
</comment>
<evidence type="ECO:0000256" key="6">
    <source>
        <dbReference type="ARBA" id="ARBA00023136"/>
    </source>
</evidence>
<feature type="compositionally biased region" description="Basic and acidic residues" evidence="13">
    <location>
        <begin position="353"/>
        <end position="367"/>
    </location>
</feature>
<dbReference type="GO" id="GO:0019706">
    <property type="term" value="F:protein-cysteine S-palmitoyltransferase activity"/>
    <property type="evidence" value="ECO:0007669"/>
    <property type="project" value="UniProtKB-UniRule"/>
</dbReference>
<dbReference type="HAMAP" id="MF_03199">
    <property type="entry name" value="DHHC_PAT_PFA4"/>
    <property type="match status" value="1"/>
</dbReference>
<dbReference type="BioCyc" id="PCHR:PC12G02230-MONOMER"/>
<evidence type="ECO:0000256" key="5">
    <source>
        <dbReference type="ARBA" id="ARBA00022989"/>
    </source>
</evidence>
<feature type="region of interest" description="Disordered" evidence="13">
    <location>
        <begin position="290"/>
        <end position="396"/>
    </location>
</feature>
<proteinExistence type="inferred from homology"/>
<evidence type="ECO:0000256" key="1">
    <source>
        <dbReference type="ARBA" id="ARBA00004141"/>
    </source>
</evidence>
<evidence type="ECO:0000256" key="2">
    <source>
        <dbReference type="ARBA" id="ARBA00022679"/>
    </source>
</evidence>
<dbReference type="PANTHER" id="PTHR12246">
    <property type="entry name" value="PALMITOYLTRANSFERASE ZDHHC16"/>
    <property type="match status" value="1"/>
</dbReference>
<comment type="function">
    <text evidence="11">Mediates the reversible addition of palmitate to target proteins, thereby regulating their membrane association and biological function.</text>
</comment>
<evidence type="ECO:0000256" key="9">
    <source>
        <dbReference type="ARBA" id="ARBA00023315"/>
    </source>
</evidence>
<evidence type="ECO:0000256" key="7">
    <source>
        <dbReference type="ARBA" id="ARBA00023139"/>
    </source>
</evidence>
<dbReference type="OrthoDB" id="331948at2759"/>
<feature type="compositionally biased region" description="Acidic residues" evidence="13">
    <location>
        <begin position="338"/>
        <end position="352"/>
    </location>
</feature>
<feature type="transmembrane region" description="Helical" evidence="11 12">
    <location>
        <begin position="180"/>
        <end position="202"/>
    </location>
</feature>
<comment type="caution">
    <text evidence="11">Lacks conserved residue(s) required for the propagation of feature annotation.</text>
</comment>
<name>B6GZN0_PENRW</name>
<dbReference type="HOGENOM" id="CLU_027721_8_1_1"/>
<keyword evidence="16" id="KW-1185">Reference proteome</keyword>
<keyword evidence="3 11" id="KW-0812">Transmembrane</keyword>
<evidence type="ECO:0000259" key="14">
    <source>
        <dbReference type="Pfam" id="PF01529"/>
    </source>
</evidence>
<feature type="active site" description="S-palmitoyl cysteine intermediate" evidence="11">
    <location>
        <position position="123"/>
    </location>
</feature>
<dbReference type="GO" id="GO:0005789">
    <property type="term" value="C:endoplasmic reticulum membrane"/>
    <property type="evidence" value="ECO:0007669"/>
    <property type="project" value="UniProtKB-SubCell"/>
</dbReference>
<keyword evidence="4 11" id="KW-0256">Endoplasmic reticulum</keyword>
<feature type="transmembrane region" description="Helical" evidence="11 12">
    <location>
        <begin position="141"/>
        <end position="160"/>
    </location>
</feature>
<reference evidence="15 16" key="1">
    <citation type="journal article" date="2008" name="Nat. Biotechnol.">
        <title>Genome sequencing and analysis of the filamentous fungus Penicillium chrysogenum.</title>
        <authorList>
            <person name="van den Berg M.A."/>
            <person name="Albang R."/>
            <person name="Albermann K."/>
            <person name="Badger J.H."/>
            <person name="Daran J.-M."/>
            <person name="Driessen A.J.M."/>
            <person name="Garcia-Estrada C."/>
            <person name="Fedorova N.D."/>
            <person name="Harris D.M."/>
            <person name="Heijne W.H.M."/>
            <person name="Joardar V.S."/>
            <person name="Kiel J.A.K.W."/>
            <person name="Kovalchuk A."/>
            <person name="Martin J.F."/>
            <person name="Nierman W.C."/>
            <person name="Nijland J.G."/>
            <person name="Pronk J.T."/>
            <person name="Roubos J.A."/>
            <person name="van der Klei I.J."/>
            <person name="van Peij N.N.M.E."/>
            <person name="Veenhuis M."/>
            <person name="von Doehren H."/>
            <person name="Wagner C."/>
            <person name="Wortman J.R."/>
            <person name="Bovenberg R.A.L."/>
        </authorList>
    </citation>
    <scope>NUCLEOTIDE SEQUENCE [LARGE SCALE GENOMIC DNA]</scope>
    <source>
        <strain evidence="16">ATCC 28089 / DSM 1075 / NRRL 1951 / Wisconsin 54-1255</strain>
    </source>
</reference>
<accession>B6GZN0</accession>
<evidence type="ECO:0000256" key="12">
    <source>
        <dbReference type="RuleBase" id="RU079119"/>
    </source>
</evidence>
<dbReference type="OMA" id="WEIERHK"/>
<comment type="subcellular location">
    <subcellularLocation>
        <location evidence="11">Endoplasmic reticulum membrane</location>
        <topology evidence="11">Multi-pass membrane protein</topology>
    </subcellularLocation>
    <subcellularLocation>
        <location evidence="1">Membrane</location>
        <topology evidence="1">Multi-pass membrane protein</topology>
    </subcellularLocation>
</comment>
<comment type="similarity">
    <text evidence="11">Belongs to the DHHC palmitoyltransferase family. PFA4 subfamily.</text>
</comment>